<dbReference type="EMBL" id="BAAAYR010000004">
    <property type="protein sequence ID" value="GAA3574715.1"/>
    <property type="molecule type" value="Genomic_DNA"/>
</dbReference>
<evidence type="ECO:0000256" key="4">
    <source>
        <dbReference type="PROSITE-ProRule" id="PRU00335"/>
    </source>
</evidence>
<dbReference type="SUPFAM" id="SSF46689">
    <property type="entry name" value="Homeodomain-like"/>
    <property type="match status" value="1"/>
</dbReference>
<organism evidence="7 8">
    <name type="scientific">Microlunatus spumicola</name>
    <dbReference type="NCBI Taxonomy" id="81499"/>
    <lineage>
        <taxon>Bacteria</taxon>
        <taxon>Bacillati</taxon>
        <taxon>Actinomycetota</taxon>
        <taxon>Actinomycetes</taxon>
        <taxon>Propionibacteriales</taxon>
        <taxon>Propionibacteriaceae</taxon>
        <taxon>Microlunatus</taxon>
    </lineage>
</organism>
<evidence type="ECO:0000313" key="7">
    <source>
        <dbReference type="EMBL" id="GAA3574715.1"/>
    </source>
</evidence>
<dbReference type="PANTHER" id="PTHR30055">
    <property type="entry name" value="HTH-TYPE TRANSCRIPTIONAL REGULATOR RUTR"/>
    <property type="match status" value="1"/>
</dbReference>
<comment type="caution">
    <text evidence="7">The sequence shown here is derived from an EMBL/GenBank/DDBJ whole genome shotgun (WGS) entry which is preliminary data.</text>
</comment>
<feature type="DNA-binding region" description="H-T-H motif" evidence="4">
    <location>
        <begin position="61"/>
        <end position="80"/>
    </location>
</feature>
<feature type="region of interest" description="Disordered" evidence="5">
    <location>
        <begin position="1"/>
        <end position="37"/>
    </location>
</feature>
<evidence type="ECO:0000313" key="8">
    <source>
        <dbReference type="Proteomes" id="UP001500767"/>
    </source>
</evidence>
<keyword evidence="3" id="KW-0804">Transcription</keyword>
<dbReference type="Proteomes" id="UP001500767">
    <property type="component" value="Unassembled WGS sequence"/>
</dbReference>
<dbReference type="InterPro" id="IPR050109">
    <property type="entry name" value="HTH-type_TetR-like_transc_reg"/>
</dbReference>
<name>A0ABP6Y3D8_9ACTN</name>
<dbReference type="InterPro" id="IPR001647">
    <property type="entry name" value="HTH_TetR"/>
</dbReference>
<dbReference type="SUPFAM" id="SSF48498">
    <property type="entry name" value="Tetracyclin repressor-like, C-terminal domain"/>
    <property type="match status" value="1"/>
</dbReference>
<dbReference type="RefSeq" id="WP_204910168.1">
    <property type="nucleotide sequence ID" value="NZ_BAAAYR010000004.1"/>
</dbReference>
<feature type="domain" description="HTH tetR-type" evidence="6">
    <location>
        <begin position="38"/>
        <end position="98"/>
    </location>
</feature>
<accession>A0ABP6Y3D8</accession>
<protein>
    <submittedName>
        <fullName evidence="7">TetR/AcrR family transcriptional regulator</fullName>
    </submittedName>
</protein>
<evidence type="ECO:0000259" key="6">
    <source>
        <dbReference type="PROSITE" id="PS50977"/>
    </source>
</evidence>
<dbReference type="InterPro" id="IPR009057">
    <property type="entry name" value="Homeodomain-like_sf"/>
</dbReference>
<dbReference type="Gene3D" id="1.10.357.10">
    <property type="entry name" value="Tetracycline Repressor, domain 2"/>
    <property type="match status" value="1"/>
</dbReference>
<reference evidence="8" key="1">
    <citation type="journal article" date="2019" name="Int. J. Syst. Evol. Microbiol.">
        <title>The Global Catalogue of Microorganisms (GCM) 10K type strain sequencing project: providing services to taxonomists for standard genome sequencing and annotation.</title>
        <authorList>
            <consortium name="The Broad Institute Genomics Platform"/>
            <consortium name="The Broad Institute Genome Sequencing Center for Infectious Disease"/>
            <person name="Wu L."/>
            <person name="Ma J."/>
        </authorList>
    </citation>
    <scope>NUCLEOTIDE SEQUENCE [LARGE SCALE GENOMIC DNA]</scope>
    <source>
        <strain evidence="8">JCM 16540</strain>
    </source>
</reference>
<proteinExistence type="predicted"/>
<evidence type="ECO:0000256" key="5">
    <source>
        <dbReference type="SAM" id="MobiDB-lite"/>
    </source>
</evidence>
<dbReference type="InterPro" id="IPR036271">
    <property type="entry name" value="Tet_transcr_reg_TetR-rel_C_sf"/>
</dbReference>
<keyword evidence="8" id="KW-1185">Reference proteome</keyword>
<sequence length="225" mass="24634">MDVTPDASADVTAGVTADGSAEAVRAPRAERGPYRKGVQRRQEIVRAAAQVFAERGYNGGSLRSIGERVGVSSASLVQYFGTKEGLLAAVLEEWARESRPAGADGLRGLAWLRSMRGAMVYNSTRRGLVELFLTLTAEATNPGHPARAFVQHRYATVVAEHERHLRQAVADGEVAPLTQTEVEQEARLFVAAMDGMELQWLLDPRVDLLELFDRFLETTLARWAG</sequence>
<dbReference type="PRINTS" id="PR00455">
    <property type="entry name" value="HTHTETR"/>
</dbReference>
<keyword evidence="2 4" id="KW-0238">DNA-binding</keyword>
<dbReference type="PANTHER" id="PTHR30055:SF234">
    <property type="entry name" value="HTH-TYPE TRANSCRIPTIONAL REGULATOR BETI"/>
    <property type="match status" value="1"/>
</dbReference>
<evidence type="ECO:0000256" key="2">
    <source>
        <dbReference type="ARBA" id="ARBA00023125"/>
    </source>
</evidence>
<gene>
    <name evidence="7" type="ORF">GCM10022197_34740</name>
</gene>
<evidence type="ECO:0000256" key="3">
    <source>
        <dbReference type="ARBA" id="ARBA00023163"/>
    </source>
</evidence>
<dbReference type="Pfam" id="PF00440">
    <property type="entry name" value="TetR_N"/>
    <property type="match status" value="1"/>
</dbReference>
<evidence type="ECO:0000256" key="1">
    <source>
        <dbReference type="ARBA" id="ARBA00023015"/>
    </source>
</evidence>
<dbReference type="PROSITE" id="PS50977">
    <property type="entry name" value="HTH_TETR_2"/>
    <property type="match status" value="1"/>
</dbReference>
<keyword evidence="1" id="KW-0805">Transcription regulation</keyword>